<evidence type="ECO:0000313" key="2">
    <source>
        <dbReference type="Proteomes" id="UP000027135"/>
    </source>
</evidence>
<gene>
    <name evidence="1" type="ORF">L798_03400</name>
</gene>
<protein>
    <submittedName>
        <fullName evidence="1">Uncharacterized protein</fullName>
    </submittedName>
</protein>
<evidence type="ECO:0000313" key="1">
    <source>
        <dbReference type="EMBL" id="KDR07069.1"/>
    </source>
</evidence>
<dbReference type="Proteomes" id="UP000027135">
    <property type="component" value="Unassembled WGS sequence"/>
</dbReference>
<proteinExistence type="predicted"/>
<dbReference type="EMBL" id="KK853510">
    <property type="protein sequence ID" value="KDR07069.1"/>
    <property type="molecule type" value="Genomic_DNA"/>
</dbReference>
<accession>A0A067QQQ6</accession>
<keyword evidence="2" id="KW-1185">Reference proteome</keyword>
<reference evidence="1 2" key="1">
    <citation type="journal article" date="2014" name="Nat. Commun.">
        <title>Molecular traces of alternative social organization in a termite genome.</title>
        <authorList>
            <person name="Terrapon N."/>
            <person name="Li C."/>
            <person name="Robertson H.M."/>
            <person name="Ji L."/>
            <person name="Meng X."/>
            <person name="Booth W."/>
            <person name="Chen Z."/>
            <person name="Childers C.P."/>
            <person name="Glastad K.M."/>
            <person name="Gokhale K."/>
            <person name="Gowin J."/>
            <person name="Gronenberg W."/>
            <person name="Hermansen R.A."/>
            <person name="Hu H."/>
            <person name="Hunt B.G."/>
            <person name="Huylmans A.K."/>
            <person name="Khalil S.M."/>
            <person name="Mitchell R.D."/>
            <person name="Munoz-Torres M.C."/>
            <person name="Mustard J.A."/>
            <person name="Pan H."/>
            <person name="Reese J.T."/>
            <person name="Scharf M.E."/>
            <person name="Sun F."/>
            <person name="Vogel H."/>
            <person name="Xiao J."/>
            <person name="Yang W."/>
            <person name="Yang Z."/>
            <person name="Yang Z."/>
            <person name="Zhou J."/>
            <person name="Zhu J."/>
            <person name="Brent C.S."/>
            <person name="Elsik C.G."/>
            <person name="Goodisman M.A."/>
            <person name="Liberles D.A."/>
            <person name="Roe R.M."/>
            <person name="Vargo E.L."/>
            <person name="Vilcinskas A."/>
            <person name="Wang J."/>
            <person name="Bornberg-Bauer E."/>
            <person name="Korb J."/>
            <person name="Zhang G."/>
            <person name="Liebig J."/>
        </authorList>
    </citation>
    <scope>NUCLEOTIDE SEQUENCE [LARGE SCALE GENOMIC DNA]</scope>
    <source>
        <tissue evidence="1">Whole organism</tissue>
    </source>
</reference>
<sequence>MRLQGCTDISGCDERYVTLAAMPGFSNESFVRSHFFLLP</sequence>
<dbReference type="InParanoid" id="A0A067QQQ6"/>
<dbReference type="AlphaFoldDB" id="A0A067QQQ6"/>
<organism evidence="1 2">
    <name type="scientific">Zootermopsis nevadensis</name>
    <name type="common">Dampwood termite</name>
    <dbReference type="NCBI Taxonomy" id="136037"/>
    <lineage>
        <taxon>Eukaryota</taxon>
        <taxon>Metazoa</taxon>
        <taxon>Ecdysozoa</taxon>
        <taxon>Arthropoda</taxon>
        <taxon>Hexapoda</taxon>
        <taxon>Insecta</taxon>
        <taxon>Pterygota</taxon>
        <taxon>Neoptera</taxon>
        <taxon>Polyneoptera</taxon>
        <taxon>Dictyoptera</taxon>
        <taxon>Blattodea</taxon>
        <taxon>Blattoidea</taxon>
        <taxon>Termitoidae</taxon>
        <taxon>Termopsidae</taxon>
        <taxon>Zootermopsis</taxon>
    </lineage>
</organism>
<name>A0A067QQQ6_ZOONE</name>